<dbReference type="SUPFAM" id="SSF53474">
    <property type="entry name" value="alpha/beta-Hydrolases"/>
    <property type="match status" value="1"/>
</dbReference>
<gene>
    <name evidence="3" type="ORF">EC973_006130</name>
</gene>
<protein>
    <recommendedName>
        <fullName evidence="2">Fungal lipase-type domain-containing protein</fullName>
    </recommendedName>
</protein>
<organism evidence="3 4">
    <name type="scientific">Apophysomyces ossiformis</name>
    <dbReference type="NCBI Taxonomy" id="679940"/>
    <lineage>
        <taxon>Eukaryota</taxon>
        <taxon>Fungi</taxon>
        <taxon>Fungi incertae sedis</taxon>
        <taxon>Mucoromycota</taxon>
        <taxon>Mucoromycotina</taxon>
        <taxon>Mucoromycetes</taxon>
        <taxon>Mucorales</taxon>
        <taxon>Mucorineae</taxon>
        <taxon>Mucoraceae</taxon>
        <taxon>Apophysomyces</taxon>
    </lineage>
</organism>
<comment type="caution">
    <text evidence="3">The sequence shown here is derived from an EMBL/GenBank/DDBJ whole genome shotgun (WGS) entry which is preliminary data.</text>
</comment>
<evidence type="ECO:0000256" key="1">
    <source>
        <dbReference type="SAM" id="MobiDB-lite"/>
    </source>
</evidence>
<dbReference type="Pfam" id="PF01764">
    <property type="entry name" value="Lipase_3"/>
    <property type="match status" value="1"/>
</dbReference>
<feature type="region of interest" description="Disordered" evidence="1">
    <location>
        <begin position="370"/>
        <end position="394"/>
    </location>
</feature>
<name>A0A8H7BWB8_9FUNG</name>
<proteinExistence type="predicted"/>
<dbReference type="Gene3D" id="3.40.50.1820">
    <property type="entry name" value="alpha/beta hydrolase"/>
    <property type="match status" value="1"/>
</dbReference>
<dbReference type="EMBL" id="JABAYA010000037">
    <property type="protein sequence ID" value="KAF7728450.1"/>
    <property type="molecule type" value="Genomic_DNA"/>
</dbReference>
<evidence type="ECO:0000313" key="3">
    <source>
        <dbReference type="EMBL" id="KAF7728450.1"/>
    </source>
</evidence>
<dbReference type="OrthoDB" id="2279968at2759"/>
<evidence type="ECO:0000313" key="4">
    <source>
        <dbReference type="Proteomes" id="UP000605846"/>
    </source>
</evidence>
<feature type="domain" description="Fungal lipase-type" evidence="2">
    <location>
        <begin position="493"/>
        <end position="596"/>
    </location>
</feature>
<accession>A0A8H7BWB8</accession>
<dbReference type="AlphaFoldDB" id="A0A8H7BWB8"/>
<feature type="compositionally biased region" description="Polar residues" evidence="1">
    <location>
        <begin position="374"/>
        <end position="394"/>
    </location>
</feature>
<dbReference type="PANTHER" id="PTHR45908">
    <property type="entry name" value="PROTEIN CBG11750-RELATED"/>
    <property type="match status" value="1"/>
</dbReference>
<keyword evidence="4" id="KW-1185">Reference proteome</keyword>
<dbReference type="InterPro" id="IPR029058">
    <property type="entry name" value="AB_hydrolase_fold"/>
</dbReference>
<sequence length="675" mass="74962">MPNPTVSSSESLPTSSRLARSFKGVRQLWTPRNASQTASYAKGSPAPAVAMTLTTDFRPCPETQTVTLLHPNLEFLPHCGQLGWNSTKAFVHYEPSQSHVALGANADMKHTNTLWLTVEQYAWLIQQLQEEKGVHEAVKAIRSESYSTSTAITAWGAFIHPCSAPAPVLGVLNAQLCSRTFLRRFSRLLYRTKHRSIPEIYRQCIFMLPKSLLLQAAVHIPMTKPLPPLATSPKPRQVFKKPFQEVPADLYDHVRRYGVLAAKTVHAIIPESIDAERSFCKLVCRKCQSILGLDAAVLSPSSLMPASAISCGLSTINAEDHHEGIPAITVSQSENIDRDLFENTRVVPTFPLSYLQNIWTPDSCISATEHHQRNGSAVSDGNSEGSSPVTSFSLDQKPERHGYIAVDHQHEEIVVVFPGVSSSKALFENASFVPAPWQDIEAADDAMFDEYGPKPDRRSLSTTFKRRTWTRSSIRNASNQDLQHQQEDSTFWVLDCALAAWRRCELTVATRLMRTCQMVPAHYKVVIIGHSLGGAVAALCASSLVSTKLLVNRSILFCAIHSPRVGNRAFVEHLEKHVETIRVTHPSDLMAHIPPRTAGLFHTGATCVLIPPFDSSPQGLYRRGIMLKEENPSKMEDTLARTFTSTTFNISMHYSMWDIDLNPDTCVEPKTLKLP</sequence>
<dbReference type="InterPro" id="IPR002921">
    <property type="entry name" value="Fungal_lipase-type"/>
</dbReference>
<reference evidence="3" key="1">
    <citation type="submission" date="2020-01" db="EMBL/GenBank/DDBJ databases">
        <title>Genome Sequencing of Three Apophysomyces-Like Fungal Strains Confirms a Novel Fungal Genus in the Mucoromycota with divergent Burkholderia-like Endosymbiotic Bacteria.</title>
        <authorList>
            <person name="Stajich J.E."/>
            <person name="Macias A.M."/>
            <person name="Carter-House D."/>
            <person name="Lovett B."/>
            <person name="Kasson L.R."/>
            <person name="Berry K."/>
            <person name="Grigoriev I."/>
            <person name="Chang Y."/>
            <person name="Spatafora J."/>
            <person name="Kasson M.T."/>
        </authorList>
    </citation>
    <scope>NUCLEOTIDE SEQUENCE</scope>
    <source>
        <strain evidence="3">NRRL A-21654</strain>
    </source>
</reference>
<dbReference type="GO" id="GO:0006629">
    <property type="term" value="P:lipid metabolic process"/>
    <property type="evidence" value="ECO:0007669"/>
    <property type="project" value="InterPro"/>
</dbReference>
<evidence type="ECO:0000259" key="2">
    <source>
        <dbReference type="Pfam" id="PF01764"/>
    </source>
</evidence>
<dbReference type="CDD" id="cd00519">
    <property type="entry name" value="Lipase_3"/>
    <property type="match status" value="1"/>
</dbReference>
<dbReference type="Proteomes" id="UP000605846">
    <property type="component" value="Unassembled WGS sequence"/>
</dbReference>